<feature type="domain" description="Transposase IS110-like N-terminal" evidence="1">
    <location>
        <begin position="18"/>
        <end position="160"/>
    </location>
</feature>
<name>A0A916U9L5_9SPHI</name>
<sequence>MKKIDDYEKMAVVNPGAAGIDVGSRSHFVCINQAEGGVREFGCYTNDLQELCDWLINNQVKTVALESTGSYFRPLLVLLQANGLNPLLVNGKYTKNVKGKKTDMMDCQWIQKLHSLGMLEGSFIPDLFTETLRQYCRHRSSLVADASGYINKMQKALRMTNIRLDSALADIVGTSGTVIIEAILKGERDPQKLASLTSGRVKKSKEEIALALTGDWREEYLFELKQSYELYLYLQQKIQECDQEIGQLLDKKIEENEKPNGEARLIYHGRKRRAYQKNEIKIYIVTLSYQLSAGVDLSEIEGIGNGTLLALLSEVGTDMSAFPTAKHFASWLHLSPNNKKTGGKVFARRTQKGKNKLADALRHAANAIGNKKDGSLNQFFKRIAIKKGRVSAITATARKIAVIIYNMLTKKEAYRPIDQTLYQHKIRAGQIRSLQNKINRLKVIPEEISFLTF</sequence>
<protein>
    <recommendedName>
        <fullName evidence="5">Transposase IS116/IS110/IS902 family protein</fullName>
    </recommendedName>
</protein>
<accession>A0A916U9L5</accession>
<dbReference type="Proteomes" id="UP000651668">
    <property type="component" value="Unassembled WGS sequence"/>
</dbReference>
<dbReference type="PANTHER" id="PTHR33055:SF13">
    <property type="entry name" value="TRANSPOSASE"/>
    <property type="match status" value="1"/>
</dbReference>
<dbReference type="EMBL" id="BMIL01000005">
    <property type="protein sequence ID" value="GGC64902.1"/>
    <property type="molecule type" value="Genomic_DNA"/>
</dbReference>
<dbReference type="GO" id="GO:0004803">
    <property type="term" value="F:transposase activity"/>
    <property type="evidence" value="ECO:0007669"/>
    <property type="project" value="InterPro"/>
</dbReference>
<evidence type="ECO:0000313" key="3">
    <source>
        <dbReference type="EMBL" id="GGC64902.1"/>
    </source>
</evidence>
<keyword evidence="4" id="KW-1185">Reference proteome</keyword>
<dbReference type="InterPro" id="IPR003346">
    <property type="entry name" value="Transposase_20"/>
</dbReference>
<evidence type="ECO:0008006" key="5">
    <source>
        <dbReference type="Google" id="ProtNLM"/>
    </source>
</evidence>
<evidence type="ECO:0000259" key="2">
    <source>
        <dbReference type="Pfam" id="PF02371"/>
    </source>
</evidence>
<dbReference type="Pfam" id="PF01548">
    <property type="entry name" value="DEDD_Tnp_IS110"/>
    <property type="match status" value="1"/>
</dbReference>
<dbReference type="PANTHER" id="PTHR33055">
    <property type="entry name" value="TRANSPOSASE FOR INSERTION SEQUENCE ELEMENT IS1111A"/>
    <property type="match status" value="1"/>
</dbReference>
<proteinExistence type="predicted"/>
<gene>
    <name evidence="3" type="ORF">GCM10011387_18190</name>
</gene>
<organism evidence="3 4">
    <name type="scientific">Pedobacter quisquiliarum</name>
    <dbReference type="NCBI Taxonomy" id="1834438"/>
    <lineage>
        <taxon>Bacteria</taxon>
        <taxon>Pseudomonadati</taxon>
        <taxon>Bacteroidota</taxon>
        <taxon>Sphingobacteriia</taxon>
        <taxon>Sphingobacteriales</taxon>
        <taxon>Sphingobacteriaceae</taxon>
        <taxon>Pedobacter</taxon>
    </lineage>
</organism>
<dbReference type="AlphaFoldDB" id="A0A916U9L5"/>
<dbReference type="NCBIfam" id="NF033542">
    <property type="entry name" value="transpos_IS110"/>
    <property type="match status" value="1"/>
</dbReference>
<reference evidence="3" key="2">
    <citation type="submission" date="2020-09" db="EMBL/GenBank/DDBJ databases">
        <authorList>
            <person name="Sun Q."/>
            <person name="Zhou Y."/>
        </authorList>
    </citation>
    <scope>NUCLEOTIDE SEQUENCE</scope>
    <source>
        <strain evidence="3">CGMCC 1.15343</strain>
    </source>
</reference>
<dbReference type="GO" id="GO:0003677">
    <property type="term" value="F:DNA binding"/>
    <property type="evidence" value="ECO:0007669"/>
    <property type="project" value="InterPro"/>
</dbReference>
<dbReference type="RefSeq" id="WP_188626569.1">
    <property type="nucleotide sequence ID" value="NZ_BMIL01000005.1"/>
</dbReference>
<evidence type="ECO:0000259" key="1">
    <source>
        <dbReference type="Pfam" id="PF01548"/>
    </source>
</evidence>
<feature type="domain" description="Transposase IS116/IS110/IS902 C-terminal" evidence="2">
    <location>
        <begin position="297"/>
        <end position="371"/>
    </location>
</feature>
<comment type="caution">
    <text evidence="3">The sequence shown here is derived from an EMBL/GenBank/DDBJ whole genome shotgun (WGS) entry which is preliminary data.</text>
</comment>
<evidence type="ECO:0000313" key="4">
    <source>
        <dbReference type="Proteomes" id="UP000651668"/>
    </source>
</evidence>
<dbReference type="GO" id="GO:0006313">
    <property type="term" value="P:DNA transposition"/>
    <property type="evidence" value="ECO:0007669"/>
    <property type="project" value="InterPro"/>
</dbReference>
<dbReference type="InterPro" id="IPR047650">
    <property type="entry name" value="Transpos_IS110"/>
</dbReference>
<dbReference type="Pfam" id="PF02371">
    <property type="entry name" value="Transposase_20"/>
    <property type="match status" value="1"/>
</dbReference>
<dbReference type="InterPro" id="IPR002525">
    <property type="entry name" value="Transp_IS110-like_N"/>
</dbReference>
<reference evidence="3" key="1">
    <citation type="journal article" date="2014" name="Int. J. Syst. Evol. Microbiol.">
        <title>Complete genome sequence of Corynebacterium casei LMG S-19264T (=DSM 44701T), isolated from a smear-ripened cheese.</title>
        <authorList>
            <consortium name="US DOE Joint Genome Institute (JGI-PGF)"/>
            <person name="Walter F."/>
            <person name="Albersmeier A."/>
            <person name="Kalinowski J."/>
            <person name="Ruckert C."/>
        </authorList>
    </citation>
    <scope>NUCLEOTIDE SEQUENCE</scope>
    <source>
        <strain evidence="3">CGMCC 1.15343</strain>
    </source>
</reference>